<keyword evidence="1" id="KW-1133">Transmembrane helix</keyword>
<dbReference type="EMBL" id="PTIX01000003">
    <property type="protein sequence ID" value="PPK69856.1"/>
    <property type="molecule type" value="Genomic_DNA"/>
</dbReference>
<evidence type="ECO:0000256" key="1">
    <source>
        <dbReference type="SAM" id="Phobius"/>
    </source>
</evidence>
<feature type="transmembrane region" description="Helical" evidence="1">
    <location>
        <begin position="100"/>
        <end position="118"/>
    </location>
</feature>
<evidence type="ECO:0000313" key="2">
    <source>
        <dbReference type="EMBL" id="PPK69856.1"/>
    </source>
</evidence>
<evidence type="ECO:0000313" key="3">
    <source>
        <dbReference type="Proteomes" id="UP000239203"/>
    </source>
</evidence>
<dbReference type="Proteomes" id="UP000239203">
    <property type="component" value="Unassembled WGS sequence"/>
</dbReference>
<organism evidence="2 3">
    <name type="scientific">Actinokineospora auranticolor</name>
    <dbReference type="NCBI Taxonomy" id="155976"/>
    <lineage>
        <taxon>Bacteria</taxon>
        <taxon>Bacillati</taxon>
        <taxon>Actinomycetota</taxon>
        <taxon>Actinomycetes</taxon>
        <taxon>Pseudonocardiales</taxon>
        <taxon>Pseudonocardiaceae</taxon>
        <taxon>Actinokineospora</taxon>
    </lineage>
</organism>
<sequence>MRFTSTAPRTVLAAGALVGVQGLTALVFTVMLLVRGLSGESELGNNVFGEAAYFAVLAAGVLACAGGLLIGKTWARSPSVVVQLLLLGVAWYAIGPSGRPEYGVPVAVLCVIVLVLLFRSSTTVWAQGGDEDVAE</sequence>
<keyword evidence="3" id="KW-1185">Reference proteome</keyword>
<comment type="caution">
    <text evidence="2">The sequence shown here is derived from an EMBL/GenBank/DDBJ whole genome shotgun (WGS) entry which is preliminary data.</text>
</comment>
<keyword evidence="1" id="KW-0812">Transmembrane</keyword>
<dbReference type="OrthoDB" id="3694513at2"/>
<proteinExistence type="predicted"/>
<name>A0A2S6GXE4_9PSEU</name>
<reference evidence="2 3" key="1">
    <citation type="submission" date="2018-02" db="EMBL/GenBank/DDBJ databases">
        <title>Genomic Encyclopedia of Archaeal and Bacterial Type Strains, Phase II (KMG-II): from individual species to whole genera.</title>
        <authorList>
            <person name="Goeker M."/>
        </authorList>
    </citation>
    <scope>NUCLEOTIDE SEQUENCE [LARGE SCALE GENOMIC DNA]</scope>
    <source>
        <strain evidence="2 3">YU 961-1</strain>
    </source>
</reference>
<dbReference type="AlphaFoldDB" id="A0A2S6GXE4"/>
<keyword evidence="1" id="KW-0472">Membrane</keyword>
<evidence type="ECO:0008006" key="4">
    <source>
        <dbReference type="Google" id="ProtNLM"/>
    </source>
</evidence>
<feature type="transmembrane region" description="Helical" evidence="1">
    <location>
        <begin position="51"/>
        <end position="70"/>
    </location>
</feature>
<feature type="transmembrane region" description="Helical" evidence="1">
    <location>
        <begin position="77"/>
        <end position="94"/>
    </location>
</feature>
<feature type="transmembrane region" description="Helical" evidence="1">
    <location>
        <begin position="12"/>
        <end position="31"/>
    </location>
</feature>
<dbReference type="RefSeq" id="WP_104478244.1">
    <property type="nucleotide sequence ID" value="NZ_CP154825.1"/>
</dbReference>
<gene>
    <name evidence="2" type="ORF">CLV40_103466</name>
</gene>
<accession>A0A2S6GXE4</accession>
<protein>
    <recommendedName>
        <fullName evidence="4">Integral membrane protein</fullName>
    </recommendedName>
</protein>